<reference evidence="10" key="2">
    <citation type="submission" date="2004-02" db="EMBL/GenBank/DDBJ databases">
        <authorList>
            <consortium name="Genoscope"/>
            <consortium name="Whitehead Institute Centre for Genome Research"/>
        </authorList>
    </citation>
    <scope>NUCLEOTIDE SEQUENCE</scope>
</reference>
<evidence type="ECO:0000259" key="9">
    <source>
        <dbReference type="Pfam" id="PF25987"/>
    </source>
</evidence>
<evidence type="ECO:0000256" key="4">
    <source>
        <dbReference type="ARBA" id="ARBA00022729"/>
    </source>
</evidence>
<dbReference type="OrthoDB" id="10066605at2759"/>
<reference evidence="10" key="1">
    <citation type="journal article" date="2004" name="Nature">
        <title>Genome duplication in the teleost fish Tetraodon nigroviridis reveals the early vertebrate proto-karyotype.</title>
        <authorList>
            <person name="Jaillon O."/>
            <person name="Aury J.-M."/>
            <person name="Brunet F."/>
            <person name="Petit J.-L."/>
            <person name="Stange-Thomann N."/>
            <person name="Mauceli E."/>
            <person name="Bouneau L."/>
            <person name="Fischer C."/>
            <person name="Ozouf-Costaz C."/>
            <person name="Bernot A."/>
            <person name="Nicaud S."/>
            <person name="Jaffe D."/>
            <person name="Fisher S."/>
            <person name="Lutfalla G."/>
            <person name="Dossat C."/>
            <person name="Segurens B."/>
            <person name="Dasilva C."/>
            <person name="Salanoubat M."/>
            <person name="Levy M."/>
            <person name="Boudet N."/>
            <person name="Castellano S."/>
            <person name="Anthouard V."/>
            <person name="Jubin C."/>
            <person name="Castelli V."/>
            <person name="Katinka M."/>
            <person name="Vacherie B."/>
            <person name="Biemont C."/>
            <person name="Skalli Z."/>
            <person name="Cattolico L."/>
            <person name="Poulain J."/>
            <person name="De Berardinis V."/>
            <person name="Cruaud C."/>
            <person name="Duprat S."/>
            <person name="Brottier P."/>
            <person name="Coutanceau J.-P."/>
            <person name="Gouzy J."/>
            <person name="Parra G."/>
            <person name="Lardier G."/>
            <person name="Chapple C."/>
            <person name="McKernan K.J."/>
            <person name="McEwan P."/>
            <person name="Bosak S."/>
            <person name="Kellis M."/>
            <person name="Volff J.-N."/>
            <person name="Guigo R."/>
            <person name="Zody M.C."/>
            <person name="Mesirov J."/>
            <person name="Lindblad-Toh K."/>
            <person name="Birren B."/>
            <person name="Nusbaum C."/>
            <person name="Kahn D."/>
            <person name="Robinson-Rechavi M."/>
            <person name="Laudet V."/>
            <person name="Schachter V."/>
            <person name="Quetier F."/>
            <person name="Saurin W."/>
            <person name="Scarpelli C."/>
            <person name="Wincker P."/>
            <person name="Lander E.S."/>
            <person name="Weissenbach J."/>
            <person name="Roest Crollius H."/>
        </authorList>
    </citation>
    <scope>NUCLEOTIDE SEQUENCE [LARGE SCALE GENOMIC DNA]</scope>
</reference>
<feature type="signal peptide" evidence="8">
    <location>
        <begin position="1"/>
        <end position="24"/>
    </location>
</feature>
<evidence type="ECO:0000256" key="3">
    <source>
        <dbReference type="ARBA" id="ARBA00022692"/>
    </source>
</evidence>
<protein>
    <submittedName>
        <fullName evidence="10">(spotted green pufferfish) hypothetical protein</fullName>
    </submittedName>
</protein>
<keyword evidence="4 8" id="KW-0732">Signal</keyword>
<comment type="subcellular location">
    <subcellularLocation>
        <location evidence="1">Membrane</location>
        <topology evidence="1">Multi-pass membrane protein</topology>
    </subcellularLocation>
</comment>
<dbReference type="InterPro" id="IPR059081">
    <property type="entry name" value="PRRT3-4"/>
</dbReference>
<accession>Q4RXL1</accession>
<evidence type="ECO:0000256" key="6">
    <source>
        <dbReference type="ARBA" id="ARBA00023136"/>
    </source>
</evidence>
<feature type="transmembrane region" description="Helical" evidence="7">
    <location>
        <begin position="187"/>
        <end position="205"/>
    </location>
</feature>
<feature type="transmembrane region" description="Helical" evidence="7">
    <location>
        <begin position="336"/>
        <end position="357"/>
    </location>
</feature>
<evidence type="ECO:0000313" key="10">
    <source>
        <dbReference type="EMBL" id="CAG06871.1"/>
    </source>
</evidence>
<name>Q4RXL1_TETNG</name>
<feature type="domain" description="Proline-rich transmembrane protein 3/4" evidence="9">
    <location>
        <begin position="130"/>
        <end position="407"/>
    </location>
</feature>
<organism evidence="10">
    <name type="scientific">Tetraodon nigroviridis</name>
    <name type="common">Spotted green pufferfish</name>
    <name type="synonym">Chelonodon nigroviridis</name>
    <dbReference type="NCBI Taxonomy" id="99883"/>
    <lineage>
        <taxon>Eukaryota</taxon>
        <taxon>Metazoa</taxon>
        <taxon>Chordata</taxon>
        <taxon>Craniata</taxon>
        <taxon>Vertebrata</taxon>
        <taxon>Euteleostomi</taxon>
        <taxon>Actinopterygii</taxon>
        <taxon>Neopterygii</taxon>
        <taxon>Teleostei</taxon>
        <taxon>Neoteleostei</taxon>
        <taxon>Acanthomorphata</taxon>
        <taxon>Eupercaria</taxon>
        <taxon>Tetraodontiformes</taxon>
        <taxon>Tetradontoidea</taxon>
        <taxon>Tetraodontidae</taxon>
        <taxon>Tetraodon</taxon>
    </lineage>
</organism>
<dbReference type="EMBL" id="CAAE01014979">
    <property type="protein sequence ID" value="CAG06871.1"/>
    <property type="molecule type" value="Genomic_DNA"/>
</dbReference>
<dbReference type="KEGG" id="tng:GSTEN00027372G001"/>
<evidence type="ECO:0000256" key="1">
    <source>
        <dbReference type="ARBA" id="ARBA00004141"/>
    </source>
</evidence>
<evidence type="ECO:0000256" key="8">
    <source>
        <dbReference type="SAM" id="SignalP"/>
    </source>
</evidence>
<gene>
    <name evidence="10" type="ORF">GSTENG00027372001</name>
</gene>
<keyword evidence="3 7" id="KW-0812">Transmembrane</keyword>
<feature type="transmembrane region" description="Helical" evidence="7">
    <location>
        <begin position="377"/>
        <end position="399"/>
    </location>
</feature>
<feature type="transmembrane region" description="Helical" evidence="7">
    <location>
        <begin position="151"/>
        <end position="175"/>
    </location>
</feature>
<dbReference type="InterPro" id="IPR043242">
    <property type="entry name" value="PRRT3"/>
</dbReference>
<comment type="caution">
    <text evidence="10">The sequence shown here is derived from an EMBL/GenBank/DDBJ whole genome shotgun (WGS) entry which is preliminary data.</text>
</comment>
<dbReference type="AlphaFoldDB" id="Q4RXL1"/>
<feature type="transmembrane region" description="Helical" evidence="7">
    <location>
        <begin position="225"/>
        <end position="242"/>
    </location>
</feature>
<evidence type="ECO:0000256" key="7">
    <source>
        <dbReference type="SAM" id="Phobius"/>
    </source>
</evidence>
<feature type="transmembrane region" description="Helical" evidence="7">
    <location>
        <begin position="254"/>
        <end position="273"/>
    </location>
</feature>
<dbReference type="Pfam" id="PF25987">
    <property type="entry name" value="PRRT3"/>
    <property type="match status" value="1"/>
</dbReference>
<feature type="chain" id="PRO_5004243211" evidence="8">
    <location>
        <begin position="25"/>
        <end position="615"/>
    </location>
</feature>
<sequence>MCSKTVSPLLFIALILSISSPGSLQDGYNSERAAGSRGRNVFGVDGRHMLTASESSSDSLEGSGRSLDGTLRSEIITPRRLQPNLSALRGVEGPKLPVQNKVFTSVTEQNQSKPRGPCVFALGSCDVLPNFNGTNLVWDDMRRTLAFAWELHVFGSASLFVLMAALAAVGMAGACTLPHPVSSTLSLANGLLFLSGALRGALLLLDPYGTRQVLPRAAVVALHNLPLQLLLWAQIALALVTLRKLNLLLFSLKLTRPWLVVGLAFFQCAHLLAADIFSGTLSPTVPLLLHTLSLCWGLTLCMGILPKSCSHPHPVLRSSVNQWAPSLGLENCARKVTAACAILGVLCCGLQTYSLLWLYGLLGNWRRFSWGWWLSQFWARILELSWGFSLLVLGSWIFWMPSKRAEKSQSKFKAEKKSLWGQILAKIKRGPWKKSERTLEDLMPNNWAKYNLSKTGFGSSIRCPYDHQPAYQPNPGSHSSHEAQSALLWQKVSNPERVLSLVEVDMRPPSPTNLGGSIKEALFQGRLEEGALFSASAWTIPVGRDTVEVEYPPTYRGYGWTLDAEPISTVRFKVNGNMHIPRAAADYISSQQFQSVAHSGAMHLQDWFDDDVTDL</sequence>
<keyword evidence="5 7" id="KW-1133">Transmembrane helix</keyword>
<dbReference type="PANTHER" id="PTHR47400">
    <property type="entry name" value="PROLINE-RICH TRANSMEMBRANE PROTEIN 3"/>
    <property type="match status" value="1"/>
</dbReference>
<evidence type="ECO:0000256" key="5">
    <source>
        <dbReference type="ARBA" id="ARBA00022989"/>
    </source>
</evidence>
<dbReference type="PANTHER" id="PTHR47400:SF1">
    <property type="entry name" value="PROLINE-RICH TRANSMEMBRANE PROTEIN 3"/>
    <property type="match status" value="1"/>
</dbReference>
<keyword evidence="2" id="KW-0597">Phosphoprotein</keyword>
<keyword evidence="6 7" id="KW-0472">Membrane</keyword>
<proteinExistence type="predicted"/>
<evidence type="ECO:0000256" key="2">
    <source>
        <dbReference type="ARBA" id="ARBA00022553"/>
    </source>
</evidence>